<evidence type="ECO:0000256" key="2">
    <source>
        <dbReference type="ARBA" id="ARBA00023015"/>
    </source>
</evidence>
<comment type="caution">
    <text evidence="6">The sequence shown here is derived from an EMBL/GenBank/DDBJ whole genome shotgun (WGS) entry which is preliminary data.</text>
</comment>
<dbReference type="EMBL" id="JBHUIT010000005">
    <property type="protein sequence ID" value="MFD2256268.1"/>
    <property type="molecule type" value="Genomic_DNA"/>
</dbReference>
<protein>
    <submittedName>
        <fullName evidence="6">Sigma-70 family RNA polymerase sigma factor</fullName>
    </submittedName>
</protein>
<keyword evidence="4" id="KW-0804">Transcription</keyword>
<keyword evidence="3" id="KW-0731">Sigma factor</keyword>
<dbReference type="InterPro" id="IPR007627">
    <property type="entry name" value="RNA_pol_sigma70_r2"/>
</dbReference>
<dbReference type="InterPro" id="IPR013324">
    <property type="entry name" value="RNA_pol_sigma_r3/r4-like"/>
</dbReference>
<dbReference type="PANTHER" id="PTHR43133">
    <property type="entry name" value="RNA POLYMERASE ECF-TYPE SIGMA FACTO"/>
    <property type="match status" value="1"/>
</dbReference>
<proteinExistence type="inferred from homology"/>
<sequence>MSNPDQGEQFSSLLMANRHRIYGFLYSLVHQHQAAEDLMQEVSMILWRKFDQFEIGTDFAVWAMSVGRFCVLNWRRKQARLPLSLDDDDLIRLADEAVSVACEDDMRGSLKECMRLLPEKLKKVLRARYHRDLDVKEIAKRNQQSVRAVYLLLEKSHGLLLDCVSQKLGKPPQQP</sequence>
<name>A0ABW5D5D5_9BACT</name>
<evidence type="ECO:0000313" key="6">
    <source>
        <dbReference type="EMBL" id="MFD2256268.1"/>
    </source>
</evidence>
<dbReference type="InterPro" id="IPR036388">
    <property type="entry name" value="WH-like_DNA-bd_sf"/>
</dbReference>
<reference evidence="7" key="1">
    <citation type="journal article" date="2019" name="Int. J. Syst. Evol. Microbiol.">
        <title>The Global Catalogue of Microorganisms (GCM) 10K type strain sequencing project: providing services to taxonomists for standard genome sequencing and annotation.</title>
        <authorList>
            <consortium name="The Broad Institute Genomics Platform"/>
            <consortium name="The Broad Institute Genome Sequencing Center for Infectious Disease"/>
            <person name="Wu L."/>
            <person name="Ma J."/>
        </authorList>
    </citation>
    <scope>NUCLEOTIDE SEQUENCE [LARGE SCALE GENOMIC DNA]</scope>
    <source>
        <strain evidence="7">CGMCC 4.7106</strain>
    </source>
</reference>
<organism evidence="6 7">
    <name type="scientific">Luteolibacter algae</name>
    <dbReference type="NCBI Taxonomy" id="454151"/>
    <lineage>
        <taxon>Bacteria</taxon>
        <taxon>Pseudomonadati</taxon>
        <taxon>Verrucomicrobiota</taxon>
        <taxon>Verrucomicrobiia</taxon>
        <taxon>Verrucomicrobiales</taxon>
        <taxon>Verrucomicrobiaceae</taxon>
        <taxon>Luteolibacter</taxon>
    </lineage>
</organism>
<dbReference type="Gene3D" id="1.10.10.10">
    <property type="entry name" value="Winged helix-like DNA-binding domain superfamily/Winged helix DNA-binding domain"/>
    <property type="match status" value="1"/>
</dbReference>
<dbReference type="SUPFAM" id="SSF88659">
    <property type="entry name" value="Sigma3 and sigma4 domains of RNA polymerase sigma factors"/>
    <property type="match status" value="1"/>
</dbReference>
<keyword evidence="7" id="KW-1185">Reference proteome</keyword>
<dbReference type="InterPro" id="IPR013325">
    <property type="entry name" value="RNA_pol_sigma_r2"/>
</dbReference>
<dbReference type="Pfam" id="PF04542">
    <property type="entry name" value="Sigma70_r2"/>
    <property type="match status" value="1"/>
</dbReference>
<evidence type="ECO:0000256" key="1">
    <source>
        <dbReference type="ARBA" id="ARBA00010641"/>
    </source>
</evidence>
<dbReference type="Gene3D" id="1.10.1740.10">
    <property type="match status" value="1"/>
</dbReference>
<evidence type="ECO:0000259" key="5">
    <source>
        <dbReference type="Pfam" id="PF04542"/>
    </source>
</evidence>
<dbReference type="NCBIfam" id="TIGR02989">
    <property type="entry name" value="Sig-70_gvs1"/>
    <property type="match status" value="1"/>
</dbReference>
<dbReference type="RefSeq" id="WP_386819354.1">
    <property type="nucleotide sequence ID" value="NZ_JBHUIT010000005.1"/>
</dbReference>
<evidence type="ECO:0000256" key="4">
    <source>
        <dbReference type="ARBA" id="ARBA00023163"/>
    </source>
</evidence>
<evidence type="ECO:0000256" key="3">
    <source>
        <dbReference type="ARBA" id="ARBA00023082"/>
    </source>
</evidence>
<gene>
    <name evidence="6" type="ORF">ACFSSA_06255</name>
</gene>
<dbReference type="InterPro" id="IPR039425">
    <property type="entry name" value="RNA_pol_sigma-70-like"/>
</dbReference>
<dbReference type="SUPFAM" id="SSF88946">
    <property type="entry name" value="Sigma2 domain of RNA polymerase sigma factors"/>
    <property type="match status" value="1"/>
</dbReference>
<evidence type="ECO:0000313" key="7">
    <source>
        <dbReference type="Proteomes" id="UP001597375"/>
    </source>
</evidence>
<feature type="domain" description="RNA polymerase sigma-70 region 2" evidence="5">
    <location>
        <begin position="14"/>
        <end position="80"/>
    </location>
</feature>
<comment type="similarity">
    <text evidence="1">Belongs to the sigma-70 factor family. ECF subfamily.</text>
</comment>
<dbReference type="PANTHER" id="PTHR43133:SF51">
    <property type="entry name" value="RNA POLYMERASE SIGMA FACTOR"/>
    <property type="match status" value="1"/>
</dbReference>
<accession>A0ABW5D5D5</accession>
<keyword evidence="2" id="KW-0805">Transcription regulation</keyword>
<dbReference type="NCBIfam" id="TIGR02937">
    <property type="entry name" value="sigma70-ECF"/>
    <property type="match status" value="1"/>
</dbReference>
<dbReference type="InterPro" id="IPR014284">
    <property type="entry name" value="RNA_pol_sigma-70_dom"/>
</dbReference>
<dbReference type="InterPro" id="IPR014331">
    <property type="entry name" value="RNA_pol_sigma70_ECF_RHOBA"/>
</dbReference>
<dbReference type="Proteomes" id="UP001597375">
    <property type="component" value="Unassembled WGS sequence"/>
</dbReference>